<evidence type="ECO:0000313" key="2">
    <source>
        <dbReference type="Proteomes" id="UP001234178"/>
    </source>
</evidence>
<comment type="caution">
    <text evidence="1">The sequence shown here is derived from an EMBL/GenBank/DDBJ whole genome shotgun (WGS) entry which is preliminary data.</text>
</comment>
<gene>
    <name evidence="1" type="ORF">OUZ56_007672</name>
</gene>
<evidence type="ECO:0000313" key="1">
    <source>
        <dbReference type="EMBL" id="KAK4022193.1"/>
    </source>
</evidence>
<name>A0ABR0AAU8_9CRUS</name>
<protein>
    <submittedName>
        <fullName evidence="1">Uncharacterized protein</fullName>
    </submittedName>
</protein>
<reference evidence="1 2" key="1">
    <citation type="journal article" date="2023" name="Nucleic Acids Res.">
        <title>The hologenome of Daphnia magna reveals possible DNA methylation and microbiome-mediated evolution of the host genome.</title>
        <authorList>
            <person name="Chaturvedi A."/>
            <person name="Li X."/>
            <person name="Dhandapani V."/>
            <person name="Marshall H."/>
            <person name="Kissane S."/>
            <person name="Cuenca-Cambronero M."/>
            <person name="Asole G."/>
            <person name="Calvet F."/>
            <person name="Ruiz-Romero M."/>
            <person name="Marangio P."/>
            <person name="Guigo R."/>
            <person name="Rago D."/>
            <person name="Mirbahai L."/>
            <person name="Eastwood N."/>
            <person name="Colbourne J.K."/>
            <person name="Zhou J."/>
            <person name="Mallon E."/>
            <person name="Orsini L."/>
        </authorList>
    </citation>
    <scope>NUCLEOTIDE SEQUENCE [LARGE SCALE GENOMIC DNA]</scope>
    <source>
        <strain evidence="1">LRV0_1</strain>
    </source>
</reference>
<keyword evidence="2" id="KW-1185">Reference proteome</keyword>
<dbReference type="Proteomes" id="UP001234178">
    <property type="component" value="Unassembled WGS sequence"/>
</dbReference>
<proteinExistence type="predicted"/>
<dbReference type="EMBL" id="JAOYFB010000037">
    <property type="protein sequence ID" value="KAK4022193.1"/>
    <property type="molecule type" value="Genomic_DNA"/>
</dbReference>
<organism evidence="1 2">
    <name type="scientific">Daphnia magna</name>
    <dbReference type="NCBI Taxonomy" id="35525"/>
    <lineage>
        <taxon>Eukaryota</taxon>
        <taxon>Metazoa</taxon>
        <taxon>Ecdysozoa</taxon>
        <taxon>Arthropoda</taxon>
        <taxon>Crustacea</taxon>
        <taxon>Branchiopoda</taxon>
        <taxon>Diplostraca</taxon>
        <taxon>Cladocera</taxon>
        <taxon>Anomopoda</taxon>
        <taxon>Daphniidae</taxon>
        <taxon>Daphnia</taxon>
    </lineage>
</organism>
<accession>A0ABR0AAU8</accession>
<sequence>MTLNIVKLLNVLMMEMKEYIKKTVLEIAFVWKGGGSRDYSLVPSPIRGATVCWSFTIVAEVNTRTAELPSFLTLLGARHPSYSVR</sequence>